<keyword evidence="6 8" id="KW-0675">Receptor</keyword>
<dbReference type="PhylomeDB" id="A7S6G0"/>
<dbReference type="EMBL" id="DS469587">
    <property type="protein sequence ID" value="EDO40714.1"/>
    <property type="molecule type" value="Genomic_DNA"/>
</dbReference>
<keyword evidence="2 8" id="KW-0812">Transmembrane</keyword>
<dbReference type="PANTHER" id="PTHR45695:SF9">
    <property type="entry name" value="LEUCOKININ RECEPTOR"/>
    <property type="match status" value="1"/>
</dbReference>
<protein>
    <recommendedName>
        <fullName evidence="10">G-protein coupled receptors family 1 profile domain-containing protein</fullName>
    </recommendedName>
</protein>
<dbReference type="PANTHER" id="PTHR45695">
    <property type="entry name" value="LEUCOKININ RECEPTOR-RELATED"/>
    <property type="match status" value="1"/>
</dbReference>
<dbReference type="eggNOG" id="KOG3656">
    <property type="taxonomic scope" value="Eukaryota"/>
</dbReference>
<sequence length="266" mass="30863">MTILAYKININGKLRTVSNHFIISMAFADLVLTIGSMPERITRVLNDEQWIIPDTAGAVLCKLANFCEKLSMNVTVLHLAAIAIDRFIAVFHPNRKLITKSMSLKIIGTIWIVSALYCIPILYYGAIFSKGDKQFCKVRRFFTHWKIWYIFFLILLFGIFILIIFLYSAITVKLSRRKTPGVMLSFRKRRIERLSVRVAKMVAVIVSVFYICFLPYWVGWIFCSYHYNNIICSDNFVFVSIFLCYANSSLNPVIFTFFNVNFRVGF</sequence>
<dbReference type="InterPro" id="IPR000276">
    <property type="entry name" value="GPCR_Rhodpsn"/>
</dbReference>
<evidence type="ECO:0000256" key="6">
    <source>
        <dbReference type="ARBA" id="ARBA00023170"/>
    </source>
</evidence>
<feature type="non-terminal residue" evidence="11">
    <location>
        <position position="266"/>
    </location>
</feature>
<dbReference type="CDD" id="cd00637">
    <property type="entry name" value="7tm_classA_rhodopsin-like"/>
    <property type="match status" value="1"/>
</dbReference>
<dbReference type="PROSITE" id="PS00237">
    <property type="entry name" value="G_PROTEIN_RECEP_F1_1"/>
    <property type="match status" value="1"/>
</dbReference>
<dbReference type="GO" id="GO:0005886">
    <property type="term" value="C:plasma membrane"/>
    <property type="evidence" value="ECO:0000318"/>
    <property type="project" value="GO_Central"/>
</dbReference>
<dbReference type="KEGG" id="nve:5512473"/>
<keyword evidence="12" id="KW-1185">Reference proteome</keyword>
<feature type="transmembrane region" description="Helical" evidence="9">
    <location>
        <begin position="198"/>
        <end position="218"/>
    </location>
</feature>
<dbReference type="FunFam" id="1.20.1070.10:FF:000648">
    <property type="entry name" value="Predicted protein"/>
    <property type="match status" value="1"/>
</dbReference>
<dbReference type="HOGENOM" id="CLU_009579_6_0_1"/>
<comment type="similarity">
    <text evidence="8">Belongs to the G-protein coupled receptor 1 family.</text>
</comment>
<evidence type="ECO:0000256" key="5">
    <source>
        <dbReference type="ARBA" id="ARBA00023136"/>
    </source>
</evidence>
<evidence type="ECO:0000256" key="8">
    <source>
        <dbReference type="RuleBase" id="RU000688"/>
    </source>
</evidence>
<gene>
    <name evidence="11" type="ORF">NEMVEDRAFT_v1g106420</name>
</gene>
<evidence type="ECO:0000313" key="12">
    <source>
        <dbReference type="Proteomes" id="UP000001593"/>
    </source>
</evidence>
<dbReference type="GO" id="GO:0004930">
    <property type="term" value="F:G protein-coupled receptor activity"/>
    <property type="evidence" value="ECO:0000318"/>
    <property type="project" value="GO_Central"/>
</dbReference>
<evidence type="ECO:0000313" key="11">
    <source>
        <dbReference type="EMBL" id="EDO40714.1"/>
    </source>
</evidence>
<evidence type="ECO:0000256" key="1">
    <source>
        <dbReference type="ARBA" id="ARBA00004141"/>
    </source>
</evidence>
<dbReference type="STRING" id="45351.A7S6G0"/>
<evidence type="ECO:0000256" key="3">
    <source>
        <dbReference type="ARBA" id="ARBA00022989"/>
    </source>
</evidence>
<accession>A7S6G0</accession>
<dbReference type="InterPro" id="IPR017452">
    <property type="entry name" value="GPCR_Rhodpsn_7TM"/>
</dbReference>
<keyword evidence="4 8" id="KW-0297">G-protein coupled receptor</keyword>
<dbReference type="OMA" id="YICFLPY"/>
<dbReference type="AlphaFoldDB" id="A7S6G0"/>
<dbReference type="InParanoid" id="A7S6G0"/>
<keyword evidence="7 8" id="KW-0807">Transducer</keyword>
<name>A7S6G0_NEMVE</name>
<feature type="transmembrane region" description="Helical" evidence="9">
    <location>
        <begin position="103"/>
        <end position="127"/>
    </location>
</feature>
<comment type="subcellular location">
    <subcellularLocation>
        <location evidence="1">Membrane</location>
        <topology evidence="1">Multi-pass membrane protein</topology>
    </subcellularLocation>
</comment>
<feature type="domain" description="G-protein coupled receptors family 1 profile" evidence="10">
    <location>
        <begin position="1"/>
        <end position="255"/>
    </location>
</feature>
<keyword evidence="5 9" id="KW-0472">Membrane</keyword>
<dbReference type="Pfam" id="PF00001">
    <property type="entry name" value="7tm_1"/>
    <property type="match status" value="1"/>
</dbReference>
<evidence type="ECO:0000259" key="10">
    <source>
        <dbReference type="PROSITE" id="PS50262"/>
    </source>
</evidence>
<dbReference type="Proteomes" id="UP000001593">
    <property type="component" value="Unassembled WGS sequence"/>
</dbReference>
<dbReference type="PRINTS" id="PR00237">
    <property type="entry name" value="GPCRRHODOPSN"/>
</dbReference>
<dbReference type="SUPFAM" id="SSF81321">
    <property type="entry name" value="Family A G protein-coupled receptor-like"/>
    <property type="match status" value="1"/>
</dbReference>
<feature type="transmembrane region" description="Helical" evidence="9">
    <location>
        <begin position="70"/>
        <end position="91"/>
    </location>
</feature>
<dbReference type="PROSITE" id="PS50262">
    <property type="entry name" value="G_PROTEIN_RECEP_F1_2"/>
    <property type="match status" value="1"/>
</dbReference>
<evidence type="ECO:0000256" key="4">
    <source>
        <dbReference type="ARBA" id="ARBA00023040"/>
    </source>
</evidence>
<evidence type="ECO:0000256" key="9">
    <source>
        <dbReference type="SAM" id="Phobius"/>
    </source>
</evidence>
<organism evidence="11 12">
    <name type="scientific">Nematostella vectensis</name>
    <name type="common">Starlet sea anemone</name>
    <dbReference type="NCBI Taxonomy" id="45351"/>
    <lineage>
        <taxon>Eukaryota</taxon>
        <taxon>Metazoa</taxon>
        <taxon>Cnidaria</taxon>
        <taxon>Anthozoa</taxon>
        <taxon>Hexacorallia</taxon>
        <taxon>Actiniaria</taxon>
        <taxon>Edwardsiidae</taxon>
        <taxon>Nematostella</taxon>
    </lineage>
</organism>
<reference evidence="11 12" key="1">
    <citation type="journal article" date="2007" name="Science">
        <title>Sea anemone genome reveals ancestral eumetazoan gene repertoire and genomic organization.</title>
        <authorList>
            <person name="Putnam N.H."/>
            <person name="Srivastava M."/>
            <person name="Hellsten U."/>
            <person name="Dirks B."/>
            <person name="Chapman J."/>
            <person name="Salamov A."/>
            <person name="Terry A."/>
            <person name="Shapiro H."/>
            <person name="Lindquist E."/>
            <person name="Kapitonov V.V."/>
            <person name="Jurka J."/>
            <person name="Genikhovich G."/>
            <person name="Grigoriev I.V."/>
            <person name="Lucas S.M."/>
            <person name="Steele R.E."/>
            <person name="Finnerty J.R."/>
            <person name="Technau U."/>
            <person name="Martindale M.Q."/>
            <person name="Rokhsar D.S."/>
        </authorList>
    </citation>
    <scope>NUCLEOTIDE SEQUENCE [LARGE SCALE GENOMIC DNA]</scope>
    <source>
        <strain evidence="12">CH2 X CH6</strain>
    </source>
</reference>
<dbReference type="Gene3D" id="1.20.1070.10">
    <property type="entry name" value="Rhodopsin 7-helix transmembrane proteins"/>
    <property type="match status" value="1"/>
</dbReference>
<feature type="transmembrane region" description="Helical" evidence="9">
    <location>
        <begin position="147"/>
        <end position="170"/>
    </location>
</feature>
<evidence type="ECO:0000256" key="7">
    <source>
        <dbReference type="ARBA" id="ARBA00023224"/>
    </source>
</evidence>
<keyword evidence="3 9" id="KW-1133">Transmembrane helix</keyword>
<dbReference type="GO" id="GO:0007186">
    <property type="term" value="P:G protein-coupled receptor signaling pathway"/>
    <property type="evidence" value="ECO:0000318"/>
    <property type="project" value="GO_Central"/>
</dbReference>
<evidence type="ECO:0000256" key="2">
    <source>
        <dbReference type="ARBA" id="ARBA00022692"/>
    </source>
</evidence>
<proteinExistence type="inferred from homology"/>
<feature type="transmembrane region" description="Helical" evidence="9">
    <location>
        <begin position="238"/>
        <end position="260"/>
    </location>
</feature>